<dbReference type="InterPro" id="IPR036951">
    <property type="entry name" value="ArAA_hydroxylase_sf"/>
</dbReference>
<keyword evidence="4" id="KW-0560">Oxidoreductase</keyword>
<comment type="cofactor">
    <cofactor evidence="1 7">
        <name>Fe(2+)</name>
        <dbReference type="ChEBI" id="CHEBI:29033"/>
    </cofactor>
</comment>
<keyword evidence="10" id="KW-1185">Reference proteome</keyword>
<dbReference type="KEGG" id="csaz:Cs308_0668"/>
<dbReference type="OrthoDB" id="9780502at2"/>
<feature type="binding site" evidence="7">
    <location>
        <position position="170"/>
    </location>
    <ligand>
        <name>Fe cation</name>
        <dbReference type="ChEBI" id="CHEBI:24875"/>
    </ligand>
</feature>
<keyword evidence="6" id="KW-0503">Monooxygenase</keyword>
<dbReference type="InterPro" id="IPR018301">
    <property type="entry name" value="ArAA_hydroxylase_Fe/CU_BS"/>
</dbReference>
<dbReference type="EMBL" id="CP014639">
    <property type="protein sequence ID" value="ANH78838.1"/>
    <property type="molecule type" value="Genomic_DNA"/>
</dbReference>
<proteinExistence type="inferred from homology"/>
<feature type="binding site" evidence="7">
    <location>
        <position position="114"/>
    </location>
    <ligand>
        <name>Fe cation</name>
        <dbReference type="ChEBI" id="CHEBI:24875"/>
    </ligand>
</feature>
<comment type="similarity">
    <text evidence="2">Belongs to the biopterin-dependent aromatic amino acid hydroxylase family.</text>
</comment>
<dbReference type="PRINTS" id="PR00372">
    <property type="entry name" value="FYWHYDRXLASE"/>
</dbReference>
<feature type="binding site" evidence="7">
    <location>
        <position position="109"/>
    </location>
    <ligand>
        <name>Fe cation</name>
        <dbReference type="ChEBI" id="CHEBI:24875"/>
    </ligand>
</feature>
<feature type="domain" description="Biopterin-dependent aromatic amino acid hydroxylase family profile" evidence="8">
    <location>
        <begin position="1"/>
        <end position="271"/>
    </location>
</feature>
<reference evidence="10" key="1">
    <citation type="submission" date="2016-03" db="EMBL/GenBank/DDBJ databases">
        <title>Culture-independent genomics supports pathogen discovery for uncultivable bacteria within the genus Chlamydia.</title>
        <authorList>
            <person name="Taylor-Brown A."/>
            <person name="Bachmann N.L."/>
            <person name="Borel N."/>
            <person name="Polkinghorne A."/>
        </authorList>
    </citation>
    <scope>NUCLEOTIDE SEQUENCE [LARGE SCALE GENOMIC DNA]</scope>
    <source>
        <strain evidence="10">2742-308</strain>
    </source>
</reference>
<evidence type="ECO:0000256" key="2">
    <source>
        <dbReference type="ARBA" id="ARBA00009712"/>
    </source>
</evidence>
<dbReference type="PROSITE" id="PS00367">
    <property type="entry name" value="BH4_AAA_HYDROXYL_1"/>
    <property type="match status" value="1"/>
</dbReference>
<dbReference type="InterPro" id="IPR019774">
    <property type="entry name" value="Aromatic-AA_hydroxylase_C"/>
</dbReference>
<organism evidence="9 10">
    <name type="scientific">Candidatus Chlamydia sanziniae</name>
    <dbReference type="NCBI Taxonomy" id="1806891"/>
    <lineage>
        <taxon>Bacteria</taxon>
        <taxon>Pseudomonadati</taxon>
        <taxon>Chlamydiota</taxon>
        <taxon>Chlamydiia</taxon>
        <taxon>Chlamydiales</taxon>
        <taxon>Chlamydiaceae</taxon>
        <taxon>Chlamydia/Chlamydophila group</taxon>
        <taxon>Chlamydia</taxon>
    </lineage>
</organism>
<name>A0A1A9HV19_9CHLA</name>
<dbReference type="Proteomes" id="UP000078162">
    <property type="component" value="Chromosome"/>
</dbReference>
<dbReference type="PATRIC" id="fig|1806891.3.peg.659"/>
<evidence type="ECO:0000256" key="3">
    <source>
        <dbReference type="ARBA" id="ARBA00022723"/>
    </source>
</evidence>
<sequence>MIFVFSGPSDKQQTLWSQLISSRYSLWRRHCPKLFFDYLETLGLLSHPVNGHDIATILQSKTGFSCFPIEGFEPPHNYLALLANKNFPIVTQLRDMKDDQFAHAPDMLHDLVGHVPWLLHPAFTYFFSHMGRIFQKAVTRARDLFTKEKRQQVLKSNLVALIRCFWFTVESGLIENQGKRQAYGAVLLGSPQELTHAFSKRVLVFPWCLDHIIHRPFDSQTLQTTLFTLSHFDQLIEITIEIEARLDHGELESIDADYDALYFPELEVLCS</sequence>
<evidence type="ECO:0000256" key="4">
    <source>
        <dbReference type="ARBA" id="ARBA00023002"/>
    </source>
</evidence>
<dbReference type="RefSeq" id="WP_066482496.1">
    <property type="nucleotide sequence ID" value="NZ_CP014639.1"/>
</dbReference>
<dbReference type="STRING" id="1806891.Cs308_0668"/>
<keyword evidence="5 7" id="KW-0408">Iron</keyword>
<dbReference type="Pfam" id="PF00351">
    <property type="entry name" value="Biopterin_H"/>
    <property type="match status" value="1"/>
</dbReference>
<evidence type="ECO:0000256" key="5">
    <source>
        <dbReference type="ARBA" id="ARBA00023004"/>
    </source>
</evidence>
<evidence type="ECO:0000256" key="6">
    <source>
        <dbReference type="ARBA" id="ARBA00023033"/>
    </source>
</evidence>
<dbReference type="GO" id="GO:0004505">
    <property type="term" value="F:phenylalanine 4-monooxygenase activity"/>
    <property type="evidence" value="ECO:0007669"/>
    <property type="project" value="UniProtKB-ARBA"/>
</dbReference>
<evidence type="ECO:0000313" key="9">
    <source>
        <dbReference type="EMBL" id="ANH78838.1"/>
    </source>
</evidence>
<dbReference type="PANTHER" id="PTHR11473">
    <property type="entry name" value="AROMATIC AMINO ACID HYDROXYLASE"/>
    <property type="match status" value="1"/>
</dbReference>
<dbReference type="InterPro" id="IPR036329">
    <property type="entry name" value="Aro-AA_hydroxylase_C_sf"/>
</dbReference>
<dbReference type="Gene3D" id="1.10.800.10">
    <property type="entry name" value="Aromatic amino acid hydroxylase"/>
    <property type="match status" value="1"/>
</dbReference>
<keyword evidence="3 7" id="KW-0479">Metal-binding</keyword>
<dbReference type="PROSITE" id="PS51410">
    <property type="entry name" value="BH4_AAA_HYDROXYL_2"/>
    <property type="match status" value="1"/>
</dbReference>
<evidence type="ECO:0000259" key="8">
    <source>
        <dbReference type="PROSITE" id="PS51410"/>
    </source>
</evidence>
<evidence type="ECO:0000256" key="1">
    <source>
        <dbReference type="ARBA" id="ARBA00001954"/>
    </source>
</evidence>
<evidence type="ECO:0000256" key="7">
    <source>
        <dbReference type="PIRSR" id="PIRSR601273-2"/>
    </source>
</evidence>
<dbReference type="InterPro" id="IPR001273">
    <property type="entry name" value="ArAA_hydroxylase"/>
</dbReference>
<dbReference type="AlphaFoldDB" id="A0A1A9HV19"/>
<gene>
    <name evidence="9" type="ORF">Cs308_0668</name>
</gene>
<dbReference type="SUPFAM" id="SSF56534">
    <property type="entry name" value="Aromatic aminoacid monoxygenases, catalytic and oligomerization domains"/>
    <property type="match status" value="1"/>
</dbReference>
<protein>
    <submittedName>
        <fullName evidence="9">Phenylalanine-4-hydroxylase</fullName>
    </submittedName>
</protein>
<dbReference type="PANTHER" id="PTHR11473:SF24">
    <property type="entry name" value="PHENYLALANINE-4-HYDROXYLASE"/>
    <property type="match status" value="1"/>
</dbReference>
<evidence type="ECO:0000313" key="10">
    <source>
        <dbReference type="Proteomes" id="UP000078162"/>
    </source>
</evidence>
<dbReference type="GO" id="GO:0005506">
    <property type="term" value="F:iron ion binding"/>
    <property type="evidence" value="ECO:0007669"/>
    <property type="project" value="InterPro"/>
</dbReference>
<accession>A0A1A9HV19</accession>